<evidence type="ECO:0000256" key="4">
    <source>
        <dbReference type="ARBA" id="ARBA00022737"/>
    </source>
</evidence>
<evidence type="ECO:0000256" key="5">
    <source>
        <dbReference type="ARBA" id="ARBA00022846"/>
    </source>
</evidence>
<evidence type="ECO:0000313" key="9">
    <source>
        <dbReference type="EMBL" id="CAD7085141.1"/>
    </source>
</evidence>
<dbReference type="Pfam" id="PF02493">
    <property type="entry name" value="MORN"/>
    <property type="match status" value="2"/>
</dbReference>
<dbReference type="OrthoDB" id="294378at2759"/>
<dbReference type="PANTHER" id="PTHR46613:SF1">
    <property type="entry name" value="RADIAL SPOKE HEAD 10 HOMOLOG B-RELATED"/>
    <property type="match status" value="1"/>
</dbReference>
<dbReference type="Proteomes" id="UP000594454">
    <property type="component" value="Chromosome 3"/>
</dbReference>
<gene>
    <name evidence="9" type="ORF">HERILL_LOCUS8004</name>
</gene>
<evidence type="ECO:0000256" key="7">
    <source>
        <dbReference type="ARBA" id="ARBA00023212"/>
    </source>
</evidence>
<keyword evidence="7" id="KW-0206">Cytoskeleton</keyword>
<dbReference type="GO" id="GO:0005930">
    <property type="term" value="C:axoneme"/>
    <property type="evidence" value="ECO:0007669"/>
    <property type="project" value="UniProtKB-SubCell"/>
</dbReference>
<organism evidence="9 10">
    <name type="scientific">Hermetia illucens</name>
    <name type="common">Black soldier fly</name>
    <dbReference type="NCBI Taxonomy" id="343691"/>
    <lineage>
        <taxon>Eukaryota</taxon>
        <taxon>Metazoa</taxon>
        <taxon>Ecdysozoa</taxon>
        <taxon>Arthropoda</taxon>
        <taxon>Hexapoda</taxon>
        <taxon>Insecta</taxon>
        <taxon>Pterygota</taxon>
        <taxon>Neoptera</taxon>
        <taxon>Endopterygota</taxon>
        <taxon>Diptera</taxon>
        <taxon>Brachycera</taxon>
        <taxon>Stratiomyomorpha</taxon>
        <taxon>Stratiomyidae</taxon>
        <taxon>Hermetiinae</taxon>
        <taxon>Hermetia</taxon>
    </lineage>
</organism>
<keyword evidence="8" id="KW-0966">Cell projection</keyword>
<proteinExistence type="predicted"/>
<sequence>MDSITSVEFSMEFDNNEFASVSHEFPQKNGPEQKVVNELYEALLPLIIESWVEETPSKKTRFKTASSAVSVDDPDPLYNFDIKFTNGNRYNGEIKDKRLHGEGVYRWADGAYYKGELHVVIMKEGAIGTFMDNRIEGTGSIFYNAGQRYSGQSKIGTFDGVFVDDRIFEGTRVYEDGVFTGRFDLNGERLYGRFVLNNGDVYIGNWQQDHYCDFGIYRWNVYDALNRKPNKFIVPRENCFMGHWVDSYRFGSGVLYFDERVILSLWKFDFKVGAGVIIAANGDIFVSENMYANSEYREGFKVRNNHQADESIRLLKKFIKMNDMWDLVNFTSSNFKFADAVEWIKPLQFEPTLLNEVKFLMQFSELSDQPPLFLPKYMVNTKDTLIVDFMEEFFPDVERETLEEVEIKSLNQVITSNYKLLENMYDKFSRYGRKVDAPTPMFLIRVGLWRFLKMINFFNSSFKTFEFLYNTEHTFHLLSEDLTDPYEKIYFWQFLKYILALTLWLNQDRTVADEAMKERLPYFGLFGTMLMIFLREYPALDSMPVDNLPQMLTTDLAVVEHVFDSIMQYPPQCILRKSYSIFQDLCVKLNPNRKSPGYLAFEDFVQCVAEECPSVVRDGLLVHIDEVLTTLELFELFILFVSKAIRNEKYLIEKQKFLNTFYEEIQKQKELEELERLLELVENPPQEETKKKKRKSKK</sequence>
<evidence type="ECO:0000256" key="2">
    <source>
        <dbReference type="ARBA" id="ARBA00004430"/>
    </source>
</evidence>
<keyword evidence="4" id="KW-0677">Repeat</keyword>
<comment type="subcellular location">
    <subcellularLocation>
        <location evidence="1">Cell projection</location>
        <location evidence="1">Cilium</location>
        <location evidence="1">Flagellum</location>
    </subcellularLocation>
    <subcellularLocation>
        <location evidence="2">Cytoplasm</location>
        <location evidence="2">Cytoskeleton</location>
        <location evidence="2">Cilium axoneme</location>
    </subcellularLocation>
</comment>
<keyword evidence="3" id="KW-0963">Cytoplasm</keyword>
<evidence type="ECO:0000256" key="8">
    <source>
        <dbReference type="ARBA" id="ARBA00023273"/>
    </source>
</evidence>
<dbReference type="PANTHER" id="PTHR46613">
    <property type="entry name" value="RADIAL SPOKE HEAD 10 HOMOLOG B-RELATED"/>
    <property type="match status" value="1"/>
</dbReference>
<dbReference type="AlphaFoldDB" id="A0A7R8YUU7"/>
<accession>A0A7R8YUU7</accession>
<evidence type="ECO:0000256" key="3">
    <source>
        <dbReference type="ARBA" id="ARBA00022490"/>
    </source>
</evidence>
<evidence type="ECO:0000313" key="10">
    <source>
        <dbReference type="Proteomes" id="UP000594454"/>
    </source>
</evidence>
<dbReference type="InterPro" id="IPR003409">
    <property type="entry name" value="MORN"/>
</dbReference>
<dbReference type="SUPFAM" id="SSF82185">
    <property type="entry name" value="Histone H3 K4-specific methyltransferase SET7/9 N-terminal domain"/>
    <property type="match status" value="1"/>
</dbReference>
<dbReference type="SMART" id="SM00698">
    <property type="entry name" value="MORN"/>
    <property type="match status" value="2"/>
</dbReference>
<keyword evidence="10" id="KW-1185">Reference proteome</keyword>
<dbReference type="InParanoid" id="A0A7R8YUU7"/>
<name>A0A7R8YUU7_HERIL</name>
<dbReference type="GO" id="GO:0031514">
    <property type="term" value="C:motile cilium"/>
    <property type="evidence" value="ECO:0007669"/>
    <property type="project" value="UniProtKB-SubCell"/>
</dbReference>
<keyword evidence="6" id="KW-0969">Cilium</keyword>
<evidence type="ECO:0000256" key="6">
    <source>
        <dbReference type="ARBA" id="ARBA00023069"/>
    </source>
</evidence>
<dbReference type="EMBL" id="LR899011">
    <property type="protein sequence ID" value="CAD7085141.1"/>
    <property type="molecule type" value="Genomic_DNA"/>
</dbReference>
<reference evidence="9 10" key="1">
    <citation type="submission" date="2020-11" db="EMBL/GenBank/DDBJ databases">
        <authorList>
            <person name="Wallbank WR R."/>
            <person name="Pardo Diaz C."/>
            <person name="Kozak K."/>
            <person name="Martin S."/>
            <person name="Jiggins C."/>
            <person name="Moest M."/>
            <person name="Warren A I."/>
            <person name="Generalovic N T."/>
            <person name="Byers J.R.P. K."/>
            <person name="Montejo-Kovacevich G."/>
            <person name="Yen C E."/>
        </authorList>
    </citation>
    <scope>NUCLEOTIDE SEQUENCE [LARGE SCALE GENOMIC DNA]</scope>
</reference>
<keyword evidence="5" id="KW-0282">Flagellum</keyword>
<protein>
    <submittedName>
        <fullName evidence="9">Uncharacterized protein</fullName>
    </submittedName>
</protein>
<evidence type="ECO:0000256" key="1">
    <source>
        <dbReference type="ARBA" id="ARBA00004230"/>
    </source>
</evidence>